<dbReference type="FunFam" id="3.50.30.30:FF:000005">
    <property type="entry name" value="subtilisin-like protease SBT1.5"/>
    <property type="match status" value="1"/>
</dbReference>
<dbReference type="OrthoDB" id="891290at2759"/>
<comment type="similarity">
    <text evidence="1 7">Belongs to the peptidase S8 family.</text>
</comment>
<feature type="domain" description="Peptidase S8/S53" evidence="10">
    <location>
        <begin position="136"/>
        <end position="606"/>
    </location>
</feature>
<evidence type="ECO:0000256" key="1">
    <source>
        <dbReference type="ARBA" id="ARBA00011073"/>
    </source>
</evidence>
<organism evidence="14 15">
    <name type="scientific">Olea europaea subsp. europaea</name>
    <dbReference type="NCBI Taxonomy" id="158383"/>
    <lineage>
        <taxon>Eukaryota</taxon>
        <taxon>Viridiplantae</taxon>
        <taxon>Streptophyta</taxon>
        <taxon>Embryophyta</taxon>
        <taxon>Tracheophyta</taxon>
        <taxon>Spermatophyta</taxon>
        <taxon>Magnoliopsida</taxon>
        <taxon>eudicotyledons</taxon>
        <taxon>Gunneridae</taxon>
        <taxon>Pentapetalae</taxon>
        <taxon>asterids</taxon>
        <taxon>lamiids</taxon>
        <taxon>Lamiales</taxon>
        <taxon>Oleaceae</taxon>
        <taxon>Oleeae</taxon>
        <taxon>Olea</taxon>
    </lineage>
</organism>
<dbReference type="GO" id="GO:0004252">
    <property type="term" value="F:serine-type endopeptidase activity"/>
    <property type="evidence" value="ECO:0007669"/>
    <property type="project" value="UniProtKB-UniRule"/>
</dbReference>
<dbReference type="InterPro" id="IPR010259">
    <property type="entry name" value="S8pro/Inhibitor_I9"/>
</dbReference>
<dbReference type="Gramene" id="OE9A039794T1">
    <property type="protein sequence ID" value="OE9A039794C1"/>
    <property type="gene ID" value="OE9A039794"/>
</dbReference>
<keyword evidence="2 7" id="KW-0645">Protease</keyword>
<feature type="domain" description="Subtilisin-like protease fibronectin type-III" evidence="13">
    <location>
        <begin position="667"/>
        <end position="763"/>
    </location>
</feature>
<keyword evidence="4 7" id="KW-0378">Hydrolase</keyword>
<dbReference type="InterPro" id="IPR045051">
    <property type="entry name" value="SBT"/>
</dbReference>
<feature type="domain" description="Inhibitor I9" evidence="12">
    <location>
        <begin position="32"/>
        <end position="106"/>
    </location>
</feature>
<keyword evidence="5 7" id="KW-0720">Serine protease</keyword>
<evidence type="ECO:0000259" key="11">
    <source>
        <dbReference type="Pfam" id="PF02225"/>
    </source>
</evidence>
<feature type="active site" description="Charge relay system" evidence="6 7">
    <location>
        <position position="212"/>
    </location>
</feature>
<dbReference type="Pfam" id="PF00082">
    <property type="entry name" value="Peptidase_S8"/>
    <property type="match status" value="1"/>
</dbReference>
<proteinExistence type="inferred from homology"/>
<dbReference type="Gene3D" id="3.30.70.80">
    <property type="entry name" value="Peptidase S8 propeptide/proteinase inhibitor I9"/>
    <property type="match status" value="1"/>
</dbReference>
<dbReference type="InterPro" id="IPR000209">
    <property type="entry name" value="Peptidase_S8/S53_dom"/>
</dbReference>
<feature type="active site" description="Charge relay system" evidence="6 7">
    <location>
        <position position="549"/>
    </location>
</feature>
<dbReference type="InterPro" id="IPR022398">
    <property type="entry name" value="Peptidase_S8_His-AS"/>
</dbReference>
<comment type="caution">
    <text evidence="14">The sequence shown here is derived from an EMBL/GenBank/DDBJ whole genome shotgun (WGS) entry which is preliminary data.</text>
</comment>
<evidence type="ECO:0000256" key="6">
    <source>
        <dbReference type="PIRSR" id="PIRSR615500-1"/>
    </source>
</evidence>
<dbReference type="PRINTS" id="PR00723">
    <property type="entry name" value="SUBTILISIN"/>
</dbReference>
<evidence type="ECO:0000313" key="15">
    <source>
        <dbReference type="Proteomes" id="UP000594638"/>
    </source>
</evidence>
<evidence type="ECO:0000259" key="13">
    <source>
        <dbReference type="Pfam" id="PF17766"/>
    </source>
</evidence>
<keyword evidence="3 9" id="KW-0732">Signal</keyword>
<evidence type="ECO:0000259" key="10">
    <source>
        <dbReference type="Pfam" id="PF00082"/>
    </source>
</evidence>
<feature type="chain" id="PRO_5035894498" evidence="9">
    <location>
        <begin position="24"/>
        <end position="770"/>
    </location>
</feature>
<dbReference type="GO" id="GO:0006508">
    <property type="term" value="P:proteolysis"/>
    <property type="evidence" value="ECO:0007669"/>
    <property type="project" value="UniProtKB-KW"/>
</dbReference>
<evidence type="ECO:0000256" key="5">
    <source>
        <dbReference type="ARBA" id="ARBA00022825"/>
    </source>
</evidence>
<dbReference type="SUPFAM" id="SSF52743">
    <property type="entry name" value="Subtilisin-like"/>
    <property type="match status" value="1"/>
</dbReference>
<protein>
    <submittedName>
        <fullName evidence="14">CO(2)-response secreted protease-like</fullName>
    </submittedName>
</protein>
<gene>
    <name evidence="14" type="ORF">OLEA9_A039794</name>
</gene>
<dbReference type="InterPro" id="IPR003137">
    <property type="entry name" value="PA_domain"/>
</dbReference>
<dbReference type="Pfam" id="PF05922">
    <property type="entry name" value="Inhibitor_I9"/>
    <property type="match status" value="1"/>
</dbReference>
<dbReference type="PROSITE" id="PS00138">
    <property type="entry name" value="SUBTILASE_SER"/>
    <property type="match status" value="1"/>
</dbReference>
<feature type="domain" description="PA" evidence="11">
    <location>
        <begin position="392"/>
        <end position="465"/>
    </location>
</feature>
<accession>A0A8S0QLD3</accession>
<dbReference type="PANTHER" id="PTHR10795">
    <property type="entry name" value="PROPROTEIN CONVERTASE SUBTILISIN/KEXIN"/>
    <property type="match status" value="1"/>
</dbReference>
<dbReference type="InterPro" id="IPR036852">
    <property type="entry name" value="Peptidase_S8/S53_dom_sf"/>
</dbReference>
<dbReference type="AlphaFoldDB" id="A0A8S0QLD3"/>
<evidence type="ECO:0000256" key="7">
    <source>
        <dbReference type="PROSITE-ProRule" id="PRU01240"/>
    </source>
</evidence>
<dbReference type="Proteomes" id="UP000594638">
    <property type="component" value="Unassembled WGS sequence"/>
</dbReference>
<evidence type="ECO:0000256" key="2">
    <source>
        <dbReference type="ARBA" id="ARBA00022670"/>
    </source>
</evidence>
<dbReference type="CDD" id="cd04852">
    <property type="entry name" value="Peptidases_S8_3"/>
    <property type="match status" value="1"/>
</dbReference>
<feature type="region of interest" description="Disordered" evidence="8">
    <location>
        <begin position="196"/>
        <end position="217"/>
    </location>
</feature>
<dbReference type="InterPro" id="IPR023828">
    <property type="entry name" value="Peptidase_S8_Ser-AS"/>
</dbReference>
<dbReference type="Gene3D" id="3.40.50.200">
    <property type="entry name" value="Peptidase S8/S53 domain"/>
    <property type="match status" value="1"/>
</dbReference>
<evidence type="ECO:0000256" key="4">
    <source>
        <dbReference type="ARBA" id="ARBA00022801"/>
    </source>
</evidence>
<dbReference type="Gene3D" id="3.50.30.30">
    <property type="match status" value="1"/>
</dbReference>
<dbReference type="CDD" id="cd02120">
    <property type="entry name" value="PA_subtilisin_like"/>
    <property type="match status" value="1"/>
</dbReference>
<dbReference type="PROSITE" id="PS51892">
    <property type="entry name" value="SUBTILASE"/>
    <property type="match status" value="1"/>
</dbReference>
<feature type="signal peptide" evidence="9">
    <location>
        <begin position="1"/>
        <end position="23"/>
    </location>
</feature>
<dbReference type="InterPro" id="IPR015500">
    <property type="entry name" value="Peptidase_S8_subtilisin-rel"/>
</dbReference>
<dbReference type="Gene3D" id="2.60.40.2310">
    <property type="match status" value="1"/>
</dbReference>
<keyword evidence="15" id="KW-1185">Reference proteome</keyword>
<sequence>MKGFFISFYLSIFLVLFQRETESAQLRSNGIYIVYMGASVSSKSDPRNDYDQLLSSLMERKKNAVIHSYSNGFLGFAAYLSEDEAKSIAQTAGVVSVFPDPVLQLHTTHSWDFLKDQTAVEVNSNPSSTSGSISNGTDTIIGILDTGIWPESESFSDEDMGPIPSQWKGTCMEGHDFTTLSCNRKLIGARYYDEPGSSNAGASGTPRDKNGHGTHVASTAAGIPVKGASYYGLAEGTAKGGSPGSRIAMYRVCSLNGCQGSAILKGFDDAIADGVDVLSLSLGASDGMEQEFSVDPIAIGAFHAVEKGIIVVCSGGNEGPNSRTAVNIAPWILTVAATTIDRDFESDVVLGGNKVIKGGGINFADIQKSPVYPLIYGSSAKSIHALADSEARNCIPGSFQDDQVKGKIILCENKDNLYFALQKFESLKKQGAIGMLLINNDERAVASTFGSSPVAAITEEDGAKIISYINSTRNPVATILPTVVVPKYKPAPVVPNFSSRGPSFSTRSLLKPDIAAPGVTIVAAWPGNDTKGVVSGKGPPLYYVLSGTSMACPHVSGVAATVKSLHPSWTPSAIKSAILTSAIQTNNLQAPITTNSGSKATPYDIGAGEVSTSGPLQPGLVYETEINDYLQYLCYTGYSLTKINKIASSLPANFSCPTKSDSDAVSNMNYPSIAISNLKENESKKVIRTVTIVDQDESVYTALVDAPSGLDVEVEPNKLQITKNSKKVTYQVTFRLTSSTKEDMFGSITWTNGKYKVRSPFVVALSNDSK</sequence>
<reference evidence="14 15" key="1">
    <citation type="submission" date="2019-12" db="EMBL/GenBank/DDBJ databases">
        <authorList>
            <person name="Alioto T."/>
            <person name="Alioto T."/>
            <person name="Gomez Garrido J."/>
        </authorList>
    </citation>
    <scope>NUCLEOTIDE SEQUENCE [LARGE SCALE GENOMIC DNA]</scope>
</reference>
<evidence type="ECO:0000256" key="8">
    <source>
        <dbReference type="SAM" id="MobiDB-lite"/>
    </source>
</evidence>
<dbReference type="Pfam" id="PF17766">
    <property type="entry name" value="fn3_6"/>
    <property type="match status" value="1"/>
</dbReference>
<name>A0A8S0QLD3_OLEEU</name>
<dbReference type="Pfam" id="PF02225">
    <property type="entry name" value="PA"/>
    <property type="match status" value="1"/>
</dbReference>
<dbReference type="FunFam" id="3.40.50.200:FF:000006">
    <property type="entry name" value="Subtilisin-like protease SBT1.5"/>
    <property type="match status" value="1"/>
</dbReference>
<evidence type="ECO:0000256" key="9">
    <source>
        <dbReference type="SAM" id="SignalP"/>
    </source>
</evidence>
<dbReference type="InterPro" id="IPR037045">
    <property type="entry name" value="S8pro/Inhibitor_I9_sf"/>
</dbReference>
<dbReference type="InterPro" id="IPR041469">
    <property type="entry name" value="Subtilisin-like_FN3"/>
</dbReference>
<dbReference type="InterPro" id="IPR034197">
    <property type="entry name" value="Peptidases_S8_3"/>
</dbReference>
<evidence type="ECO:0000313" key="14">
    <source>
        <dbReference type="EMBL" id="CAA2968517.1"/>
    </source>
</evidence>
<dbReference type="PROSITE" id="PS00137">
    <property type="entry name" value="SUBTILASE_HIS"/>
    <property type="match status" value="1"/>
</dbReference>
<evidence type="ECO:0000259" key="12">
    <source>
        <dbReference type="Pfam" id="PF05922"/>
    </source>
</evidence>
<feature type="active site" description="Charge relay system" evidence="6 7">
    <location>
        <position position="145"/>
    </location>
</feature>
<dbReference type="EMBL" id="CACTIH010001911">
    <property type="protein sequence ID" value="CAA2968517.1"/>
    <property type="molecule type" value="Genomic_DNA"/>
</dbReference>
<evidence type="ECO:0000256" key="3">
    <source>
        <dbReference type="ARBA" id="ARBA00022729"/>
    </source>
</evidence>